<keyword evidence="8 17" id="KW-0547">Nucleotide-binding</keyword>
<evidence type="ECO:0000256" key="14">
    <source>
        <dbReference type="ARBA" id="ARBA00034036"/>
    </source>
</evidence>
<evidence type="ECO:0000259" key="21">
    <source>
        <dbReference type="Pfam" id="PF00122"/>
    </source>
</evidence>
<feature type="binding site" evidence="17">
    <location>
        <position position="1058"/>
    </location>
    <ligand>
        <name>ATP</name>
        <dbReference type="ChEBI" id="CHEBI:30616"/>
    </ligand>
</feature>
<dbReference type="NCBIfam" id="TIGR01652">
    <property type="entry name" value="ATPase-Plipid"/>
    <property type="match status" value="1"/>
</dbReference>
<evidence type="ECO:0000259" key="23">
    <source>
        <dbReference type="Pfam" id="PF16209"/>
    </source>
</evidence>
<feature type="binding site" evidence="17">
    <location>
        <position position="882"/>
    </location>
    <ligand>
        <name>ATP</name>
        <dbReference type="ChEBI" id="CHEBI:30616"/>
    </ligand>
</feature>
<feature type="active site" description="4-aspartylphosphate intermediate" evidence="16">
    <location>
        <position position="703"/>
    </location>
</feature>
<evidence type="ECO:0000256" key="9">
    <source>
        <dbReference type="ARBA" id="ARBA00022840"/>
    </source>
</evidence>
<name>A0A914EQB9_9BILA</name>
<keyword evidence="13 19" id="KW-0472">Membrane</keyword>
<comment type="subcellular location">
    <subcellularLocation>
        <location evidence="2">Cell membrane</location>
    </subcellularLocation>
    <subcellularLocation>
        <location evidence="1 19">Membrane</location>
        <topology evidence="1 19">Multi-pass membrane protein</topology>
    </subcellularLocation>
</comment>
<evidence type="ECO:0000256" key="4">
    <source>
        <dbReference type="ARBA" id="ARBA00022475"/>
    </source>
</evidence>
<evidence type="ECO:0000259" key="22">
    <source>
        <dbReference type="Pfam" id="PF15247"/>
    </source>
</evidence>
<dbReference type="PANTHER" id="PTHR24092:SF150">
    <property type="entry name" value="PHOSPHOLIPID-TRANSPORTING ATPASE"/>
    <property type="match status" value="1"/>
</dbReference>
<keyword evidence="11 19" id="KW-1278">Translocase</keyword>
<evidence type="ECO:0000256" key="10">
    <source>
        <dbReference type="ARBA" id="ARBA00022842"/>
    </source>
</evidence>
<dbReference type="Pfam" id="PF13246">
    <property type="entry name" value="Cation_ATPase"/>
    <property type="match status" value="1"/>
</dbReference>
<dbReference type="PRINTS" id="PR00119">
    <property type="entry name" value="CATATPASE"/>
</dbReference>
<keyword evidence="4" id="KW-1003">Cell membrane</keyword>
<feature type="transmembrane region" description="Helical" evidence="19">
    <location>
        <begin position="634"/>
        <end position="653"/>
    </location>
</feature>
<comment type="catalytic activity">
    <reaction evidence="15">
        <text>a 1,2-diacyl-sn-glycero-3-phospho-L-serine(out) + ATP + H2O = a 1,2-diacyl-sn-glycero-3-phospho-L-serine(in) + ADP + phosphate + H(+)</text>
        <dbReference type="Rhea" id="RHEA:38567"/>
        <dbReference type="ChEBI" id="CHEBI:15377"/>
        <dbReference type="ChEBI" id="CHEBI:15378"/>
        <dbReference type="ChEBI" id="CHEBI:30616"/>
        <dbReference type="ChEBI" id="CHEBI:43474"/>
        <dbReference type="ChEBI" id="CHEBI:57262"/>
        <dbReference type="ChEBI" id="CHEBI:456216"/>
    </reaction>
    <physiologicalReaction direction="left-to-right" evidence="15">
        <dbReference type="Rhea" id="RHEA:38568"/>
    </physiologicalReaction>
</comment>
<evidence type="ECO:0000256" key="1">
    <source>
        <dbReference type="ARBA" id="ARBA00004141"/>
    </source>
</evidence>
<evidence type="ECO:0000313" key="26">
    <source>
        <dbReference type="WBParaSite" id="ACRNAN_scaffold940.g32022.t2"/>
    </source>
</evidence>
<dbReference type="Pfam" id="PF15247">
    <property type="entry name" value="SLBP_RNA_bind"/>
    <property type="match status" value="1"/>
</dbReference>
<evidence type="ECO:0000256" key="13">
    <source>
        <dbReference type="ARBA" id="ARBA00023136"/>
    </source>
</evidence>
<dbReference type="InterPro" id="IPR038294">
    <property type="entry name" value="SLBP_RNA_bind_sf"/>
</dbReference>
<dbReference type="InterPro" id="IPR036412">
    <property type="entry name" value="HAD-like_sf"/>
</dbReference>
<dbReference type="InterPro" id="IPR029344">
    <property type="entry name" value="SLBP_RNA_bind"/>
</dbReference>
<feature type="domain" description="P-type ATPase C-terminal" evidence="24">
    <location>
        <begin position="1104"/>
        <end position="1355"/>
    </location>
</feature>
<proteinExistence type="inferred from homology"/>
<evidence type="ECO:0000313" key="25">
    <source>
        <dbReference type="Proteomes" id="UP000887540"/>
    </source>
</evidence>
<feature type="binding site" evidence="18">
    <location>
        <position position="1082"/>
    </location>
    <ligand>
        <name>Mg(2+)</name>
        <dbReference type="ChEBI" id="CHEBI:18420"/>
    </ligand>
</feature>
<feature type="binding site" evidence="17">
    <location>
        <position position="847"/>
    </location>
    <ligand>
        <name>ATP</name>
        <dbReference type="ChEBI" id="CHEBI:30616"/>
    </ligand>
</feature>
<dbReference type="SUPFAM" id="SSF81660">
    <property type="entry name" value="Metal cation-transporting ATPase, ATP-binding domain N"/>
    <property type="match status" value="1"/>
</dbReference>
<feature type="transmembrane region" description="Helical" evidence="19">
    <location>
        <begin position="1171"/>
        <end position="1192"/>
    </location>
</feature>
<feature type="binding site" evidence="17">
    <location>
        <position position="1082"/>
    </location>
    <ligand>
        <name>ATP</name>
        <dbReference type="ChEBI" id="CHEBI:30616"/>
    </ligand>
</feature>
<dbReference type="FunFam" id="2.70.150.10:FF:000021">
    <property type="entry name" value="Phospholipid-transporting ATPase"/>
    <property type="match status" value="1"/>
</dbReference>
<dbReference type="InterPro" id="IPR044492">
    <property type="entry name" value="P_typ_ATPase_HD_dom"/>
</dbReference>
<dbReference type="InterPro" id="IPR023298">
    <property type="entry name" value="ATPase_P-typ_TM_dom_sf"/>
</dbReference>
<keyword evidence="25" id="KW-1185">Reference proteome</keyword>
<dbReference type="Pfam" id="PF16212">
    <property type="entry name" value="PhoLip_ATPase_C"/>
    <property type="match status" value="1"/>
</dbReference>
<dbReference type="GO" id="GO:0005886">
    <property type="term" value="C:plasma membrane"/>
    <property type="evidence" value="ECO:0007669"/>
    <property type="project" value="UniProtKB-SubCell"/>
</dbReference>
<dbReference type="GO" id="GO:0016887">
    <property type="term" value="F:ATP hydrolysis activity"/>
    <property type="evidence" value="ECO:0007669"/>
    <property type="project" value="InterPro"/>
</dbReference>
<dbReference type="InterPro" id="IPR006539">
    <property type="entry name" value="P-type_ATPase_IV"/>
</dbReference>
<feature type="transmembrane region" description="Helical" evidence="19">
    <location>
        <begin position="1144"/>
        <end position="1165"/>
    </location>
</feature>
<dbReference type="GO" id="GO:0003723">
    <property type="term" value="F:RNA binding"/>
    <property type="evidence" value="ECO:0007669"/>
    <property type="project" value="InterPro"/>
</dbReference>
<feature type="binding site" evidence="18">
    <location>
        <position position="705"/>
    </location>
    <ligand>
        <name>Mg(2+)</name>
        <dbReference type="ChEBI" id="CHEBI:18420"/>
    </ligand>
</feature>
<dbReference type="GO" id="GO:0140326">
    <property type="term" value="F:ATPase-coupled intramembrane lipid transporter activity"/>
    <property type="evidence" value="ECO:0007669"/>
    <property type="project" value="UniProtKB-EC"/>
</dbReference>
<feature type="binding site" evidence="17">
    <location>
        <position position="1052"/>
    </location>
    <ligand>
        <name>ATP</name>
        <dbReference type="ChEBI" id="CHEBI:30616"/>
    </ligand>
</feature>
<dbReference type="GO" id="GO:0005524">
    <property type="term" value="F:ATP binding"/>
    <property type="evidence" value="ECO:0007669"/>
    <property type="project" value="UniProtKB-UniRule"/>
</dbReference>
<dbReference type="NCBIfam" id="TIGR01494">
    <property type="entry name" value="ATPase_P-type"/>
    <property type="match status" value="1"/>
</dbReference>
<dbReference type="Gene3D" id="3.40.50.1000">
    <property type="entry name" value="HAD superfamily/HAD-like"/>
    <property type="match status" value="1"/>
</dbReference>
<evidence type="ECO:0000256" key="20">
    <source>
        <dbReference type="SAM" id="MobiDB-lite"/>
    </source>
</evidence>
<organism evidence="25 26">
    <name type="scientific">Acrobeloides nanus</name>
    <dbReference type="NCBI Taxonomy" id="290746"/>
    <lineage>
        <taxon>Eukaryota</taxon>
        <taxon>Metazoa</taxon>
        <taxon>Ecdysozoa</taxon>
        <taxon>Nematoda</taxon>
        <taxon>Chromadorea</taxon>
        <taxon>Rhabditida</taxon>
        <taxon>Tylenchina</taxon>
        <taxon>Cephalobomorpha</taxon>
        <taxon>Cephaloboidea</taxon>
        <taxon>Cephalobidae</taxon>
        <taxon>Acrobeloides</taxon>
    </lineage>
</organism>
<feature type="binding site" evidence="17">
    <location>
        <position position="704"/>
    </location>
    <ligand>
        <name>ATP</name>
        <dbReference type="ChEBI" id="CHEBI:30616"/>
    </ligand>
</feature>
<dbReference type="SUPFAM" id="SSF56784">
    <property type="entry name" value="HAD-like"/>
    <property type="match status" value="1"/>
</dbReference>
<keyword evidence="7 18" id="KW-0479">Metal-binding</keyword>
<reference evidence="26" key="1">
    <citation type="submission" date="2022-11" db="UniProtKB">
        <authorList>
            <consortium name="WormBaseParasite"/>
        </authorList>
    </citation>
    <scope>IDENTIFICATION</scope>
</reference>
<feature type="transmembrane region" description="Helical" evidence="19">
    <location>
        <begin position="1250"/>
        <end position="1270"/>
    </location>
</feature>
<dbReference type="InterPro" id="IPR001757">
    <property type="entry name" value="P_typ_ATPase"/>
</dbReference>
<dbReference type="CDD" id="cd02073">
    <property type="entry name" value="P-type_ATPase_APLT_Dnf-like"/>
    <property type="match status" value="1"/>
</dbReference>
<protein>
    <recommendedName>
        <fullName evidence="19">Phospholipid-transporting ATPase</fullName>
        <ecNumber evidence="19">7.6.2.1</ecNumber>
    </recommendedName>
</protein>
<feature type="domain" description="P-type ATPase A" evidence="21">
    <location>
        <begin position="430"/>
        <end position="492"/>
    </location>
</feature>
<evidence type="ECO:0000256" key="3">
    <source>
        <dbReference type="ARBA" id="ARBA00008109"/>
    </source>
</evidence>
<accession>A0A914EQB9</accession>
<dbReference type="EC" id="7.6.2.1" evidence="19"/>
<keyword evidence="12 19" id="KW-1133">Transmembrane helix</keyword>
<feature type="binding site" evidence="17">
    <location>
        <position position="703"/>
    </location>
    <ligand>
        <name>ATP</name>
        <dbReference type="ChEBI" id="CHEBI:30616"/>
    </ligand>
</feature>
<feature type="region of interest" description="Disordered" evidence="20">
    <location>
        <begin position="1514"/>
        <end position="1541"/>
    </location>
</feature>
<feature type="region of interest" description="Disordered" evidence="20">
    <location>
        <begin position="1373"/>
        <end position="1438"/>
    </location>
</feature>
<dbReference type="InterPro" id="IPR059000">
    <property type="entry name" value="ATPase_P-type_domA"/>
</dbReference>
<comment type="similarity">
    <text evidence="3 19">Belongs to the cation transport ATPase (P-type) (TC 3.A.3) family. Type IV subfamily.</text>
</comment>
<comment type="cofactor">
    <cofactor evidence="18">
        <name>Mg(2+)</name>
        <dbReference type="ChEBI" id="CHEBI:18420"/>
    </cofactor>
</comment>
<keyword evidence="5" id="KW-0597">Phosphoprotein</keyword>
<evidence type="ECO:0000256" key="16">
    <source>
        <dbReference type="PIRSR" id="PIRSR606539-1"/>
    </source>
</evidence>
<dbReference type="FunFam" id="3.40.1110.10:FF:000087">
    <property type="entry name" value="Phospholipid-transporting ATPase"/>
    <property type="match status" value="1"/>
</dbReference>
<dbReference type="PANTHER" id="PTHR24092">
    <property type="entry name" value="PROBABLE PHOSPHOLIPID-TRANSPORTING ATPASE"/>
    <property type="match status" value="1"/>
</dbReference>
<dbReference type="SUPFAM" id="SSF81653">
    <property type="entry name" value="Calcium ATPase, transduction domain A"/>
    <property type="match status" value="1"/>
</dbReference>
<evidence type="ECO:0000256" key="2">
    <source>
        <dbReference type="ARBA" id="ARBA00004236"/>
    </source>
</evidence>
<feature type="binding site" evidence="18">
    <location>
        <position position="1078"/>
    </location>
    <ligand>
        <name>Mg(2+)</name>
        <dbReference type="ChEBI" id="CHEBI:18420"/>
    </ligand>
</feature>
<keyword evidence="9 17" id="KW-0067">ATP-binding</keyword>
<feature type="binding site" evidence="18">
    <location>
        <position position="703"/>
    </location>
    <ligand>
        <name>Mg(2+)</name>
        <dbReference type="ChEBI" id="CHEBI:18420"/>
    </ligand>
</feature>
<evidence type="ECO:0000256" key="19">
    <source>
        <dbReference type="RuleBase" id="RU362033"/>
    </source>
</evidence>
<evidence type="ECO:0000256" key="7">
    <source>
        <dbReference type="ARBA" id="ARBA00022723"/>
    </source>
</evidence>
<feature type="transmembrane region" description="Helical" evidence="19">
    <location>
        <begin position="1212"/>
        <end position="1238"/>
    </location>
</feature>
<feature type="binding site" evidence="17">
    <location>
        <position position="963"/>
    </location>
    <ligand>
        <name>ATP</name>
        <dbReference type="ChEBI" id="CHEBI:30616"/>
    </ligand>
</feature>
<feature type="binding site" evidence="17">
    <location>
        <position position="783"/>
    </location>
    <ligand>
        <name>ATP</name>
        <dbReference type="ChEBI" id="CHEBI:30616"/>
    </ligand>
</feature>
<feature type="transmembrane region" description="Helical" evidence="19">
    <location>
        <begin position="399"/>
        <end position="415"/>
    </location>
</feature>
<dbReference type="FunFam" id="3.40.50.1000:FF:000190">
    <property type="entry name" value="Phospholipid-transporting ATPase"/>
    <property type="match status" value="1"/>
</dbReference>
<dbReference type="GO" id="GO:0045332">
    <property type="term" value="P:phospholipid translocation"/>
    <property type="evidence" value="ECO:0007669"/>
    <property type="project" value="TreeGrafter"/>
</dbReference>
<dbReference type="Gene3D" id="2.70.150.10">
    <property type="entry name" value="Calcium-transporting ATPase, cytoplasmic transduction domain A"/>
    <property type="match status" value="1"/>
</dbReference>
<dbReference type="InterPro" id="IPR023214">
    <property type="entry name" value="HAD_sf"/>
</dbReference>
<dbReference type="InterPro" id="IPR032631">
    <property type="entry name" value="P-type_ATPase_N"/>
</dbReference>
<dbReference type="InterPro" id="IPR008250">
    <property type="entry name" value="ATPase_P-typ_transduc_dom_A_sf"/>
</dbReference>
<dbReference type="Proteomes" id="UP000887540">
    <property type="component" value="Unplaced"/>
</dbReference>
<feature type="transmembrane region" description="Helical" evidence="19">
    <location>
        <begin position="594"/>
        <end position="614"/>
    </location>
</feature>
<keyword evidence="10 18" id="KW-0460">Magnesium</keyword>
<keyword evidence="6 19" id="KW-0812">Transmembrane</keyword>
<dbReference type="SFLD" id="SFLDF00027">
    <property type="entry name" value="p-type_atpase"/>
    <property type="match status" value="1"/>
</dbReference>
<evidence type="ECO:0000256" key="15">
    <source>
        <dbReference type="ARBA" id="ARBA00051303"/>
    </source>
</evidence>
<evidence type="ECO:0000256" key="12">
    <source>
        <dbReference type="ARBA" id="ARBA00022989"/>
    </source>
</evidence>
<dbReference type="Gene3D" id="3.40.1110.10">
    <property type="entry name" value="Calcium-transporting ATPase, cytoplasmic domain N"/>
    <property type="match status" value="1"/>
</dbReference>
<feature type="domain" description="Histone RNA hairpin-binding protein RNA-binding" evidence="22">
    <location>
        <begin position="202"/>
        <end position="244"/>
    </location>
</feature>
<evidence type="ECO:0000256" key="8">
    <source>
        <dbReference type="ARBA" id="ARBA00022741"/>
    </source>
</evidence>
<feature type="compositionally biased region" description="Polar residues" evidence="20">
    <location>
        <begin position="1416"/>
        <end position="1428"/>
    </location>
</feature>
<feature type="binding site" evidence="17">
    <location>
        <position position="705"/>
    </location>
    <ligand>
        <name>ATP</name>
        <dbReference type="ChEBI" id="CHEBI:30616"/>
    </ligand>
</feature>
<dbReference type="Gene3D" id="1.10.8.1120">
    <property type="entry name" value="Histone RNA hairpin-binding protein RNA-binding domain"/>
    <property type="match status" value="1"/>
</dbReference>
<evidence type="ECO:0000259" key="24">
    <source>
        <dbReference type="Pfam" id="PF16212"/>
    </source>
</evidence>
<dbReference type="Pfam" id="PF16209">
    <property type="entry name" value="PhoLip_ATPase_N"/>
    <property type="match status" value="1"/>
</dbReference>
<dbReference type="InterPro" id="IPR032630">
    <property type="entry name" value="P_typ_ATPase_c"/>
</dbReference>
<feature type="transmembrane region" description="Helical" evidence="19">
    <location>
        <begin position="1282"/>
        <end position="1305"/>
    </location>
</feature>
<evidence type="ECO:0000256" key="5">
    <source>
        <dbReference type="ARBA" id="ARBA00022553"/>
    </source>
</evidence>
<dbReference type="GO" id="GO:0000287">
    <property type="term" value="F:magnesium ion binding"/>
    <property type="evidence" value="ECO:0007669"/>
    <property type="project" value="UniProtKB-UniRule"/>
</dbReference>
<feature type="compositionally biased region" description="Basic and acidic residues" evidence="20">
    <location>
        <begin position="1383"/>
        <end position="1403"/>
    </location>
</feature>
<feature type="binding site" evidence="17">
    <location>
        <position position="964"/>
    </location>
    <ligand>
        <name>ATP</name>
        <dbReference type="ChEBI" id="CHEBI:30616"/>
    </ligand>
</feature>
<dbReference type="SUPFAM" id="SSF81665">
    <property type="entry name" value="Calcium ATPase, transmembrane domain M"/>
    <property type="match status" value="1"/>
</dbReference>
<feature type="transmembrane region" description="Helical" evidence="19">
    <location>
        <begin position="1325"/>
        <end position="1345"/>
    </location>
</feature>
<dbReference type="WBParaSite" id="ACRNAN_scaffold940.g32022.t2">
    <property type="protein sequence ID" value="ACRNAN_scaffold940.g32022.t2"/>
    <property type="gene ID" value="ACRNAN_scaffold940.g32022"/>
</dbReference>
<feature type="binding site" evidence="17">
    <location>
        <position position="962"/>
    </location>
    <ligand>
        <name>ATP</name>
        <dbReference type="ChEBI" id="CHEBI:30616"/>
    </ligand>
</feature>
<sequence>MNSDEQIPKKRVTFSGEVAKYEYSSDKLINEHMNIWLQPRLSDLKQDLNERVPFSPLRRKRKLDETNTDFKTSVKIEQEPIRIEPRKEMGPLKDNVNQKVDVDELWDDVEKHYLEREAISHKKEAREIDCEGKVVAHETPEIKKFKFTQESSVQEENVYNNPLLEWKPAQVDREARAGPPTGLIVNKNWEEPTLGWCVDTVILVRRSKDIAKTKEKPAYVRYCNMVPKISRVKGKHPTTPNKSLESKNVGHKQSTFCHEIDSSAILITRKTARKSTMFLANDNKSGDYKIMQLSLDWIDVPAFMSGYFFQRPYMVLRQTSSTSMDNHGPLVPRKIFINREQQVEKFCSNEISTAKYNAISFLPRFLLEQFRRYANIFFLVIALLQQIPDVSPTGRYTTAMPFLIILSVSALKEIFEDFKRRRMDVQVNNYKVQVLRQEKWQITKWRDLKVGEIVRIEDGHVFPADLILLSSSEPQGMAYIETSSLDGETNLKIRQALPTTADNTSIAQLVNFQAELECEQPNKNVAEFTGTLKIEDNSRPLGIKEFLLRGAQLKNTKWIAGAIVYTGHDAKLLKNSNIAPLKRSNIEVMTNHRILFLFATLVVLALVSAIGAQIYNSYILEGAWYLGKTRALDFAWNALTFFILYNNLIPISLQVTLEIVRVFQASYINQDIDMYDERSDTPANARTSNLNEELGQVKFLMTDKTGTLTRNVMKLKRCWIGGLGYGDDESDQFSDSALVQNMISGHHTSENIREFLTMLSVCHTVVPEKEENVISYQASSPDEGALVRGAAAIGFEFHTRKPDRVTIRAMDRDIEYEVLNILEFTSDRKRMGVVVREEDGKIKLYVKGADNIIFDRLSKEYNKEMRKNCYEQLEEYATKGYRTLCFAMAEIDPEVYQDWARRFHEASISIDRREQKLAEIAEEIENNLLLVGATAIEDKLQEGVPETIRALMKAGIRIWMLTGDKRETAINIAQSSALTTQSTSLLILDKKSYDETFLKLESFVETSRQFIRDKVEFALVINGHALHHAFIGEARRLFAELCMNCRAVICCRMTPIQKAEIVDMVKSIDDHIVLSIGDGANDVAMIQAASVGVGITGEEGLRAASASDYSIAQFRFLQKLLLVHGTWNLDRTVKVILYSFYKNITLYIIELWFALFSAFSGQTIFERWTIALFNVIFSSWPPVILGLFDRPLPEEILLKHTFLYEEFQKNSFSLYMFALWLFVSLWHSLLLFFLTYLFMAHEVVWSNGRVGGWLMLGNACYTYTVATVCLKSLLECDSWNFVQVFFSIGSIISWFVFLVFYSMLWPFLPFASDMCGMATIMMSSGTFWMGFIFVPTITLLFDFIVKGIQTNLFPSSREKMVVLHRPTKRNRVCPDCPQPERNNSYEHELIERGPRRSNRRVEPSLEPLRQYGGTDQIHTSPPLSTTHQPDQERNPSPPAEIVFTRTVRSASSPNPPSYGAYFNQGASVSISTDDENERRRFATCERAKFVRSSLGRRQSSSTALEQQAMSGFAFSQEEDGAIGQSELVRTYDSTRKKPEGF</sequence>
<dbReference type="SFLD" id="SFLDS00003">
    <property type="entry name" value="Haloacid_Dehalogenase"/>
    <property type="match status" value="1"/>
</dbReference>
<feature type="compositionally biased region" description="Basic and acidic residues" evidence="20">
    <location>
        <begin position="1532"/>
        <end position="1541"/>
    </location>
</feature>
<dbReference type="Pfam" id="PF00122">
    <property type="entry name" value="E1-E2_ATPase"/>
    <property type="match status" value="1"/>
</dbReference>
<feature type="domain" description="P-type ATPase N-terminal" evidence="23">
    <location>
        <begin position="336"/>
        <end position="398"/>
    </location>
</feature>
<evidence type="ECO:0000256" key="18">
    <source>
        <dbReference type="PIRSR" id="PIRSR606539-3"/>
    </source>
</evidence>
<evidence type="ECO:0000256" key="17">
    <source>
        <dbReference type="PIRSR" id="PIRSR606539-2"/>
    </source>
</evidence>
<dbReference type="PROSITE" id="PS00154">
    <property type="entry name" value="ATPASE_E1_E2"/>
    <property type="match status" value="1"/>
</dbReference>
<dbReference type="SFLD" id="SFLDG00002">
    <property type="entry name" value="C1.7:_P-type_atpase_like"/>
    <property type="match status" value="1"/>
</dbReference>
<dbReference type="GO" id="GO:0005802">
    <property type="term" value="C:trans-Golgi network"/>
    <property type="evidence" value="ECO:0007669"/>
    <property type="project" value="TreeGrafter"/>
</dbReference>
<comment type="catalytic activity">
    <reaction evidence="14 19">
        <text>ATP + H2O + phospholipidSide 1 = ADP + phosphate + phospholipidSide 2.</text>
        <dbReference type="EC" id="7.6.2.1"/>
    </reaction>
</comment>
<dbReference type="InterPro" id="IPR023299">
    <property type="entry name" value="ATPase_P-typ_cyto_dom_N"/>
</dbReference>
<dbReference type="InterPro" id="IPR018303">
    <property type="entry name" value="ATPase_P-typ_P_site"/>
</dbReference>
<feature type="binding site" evidence="17">
    <location>
        <position position="824"/>
    </location>
    <ligand>
        <name>ATP</name>
        <dbReference type="ChEBI" id="CHEBI:30616"/>
    </ligand>
</feature>
<feature type="binding site" evidence="17">
    <location>
        <position position="1081"/>
    </location>
    <ligand>
        <name>ATP</name>
        <dbReference type="ChEBI" id="CHEBI:30616"/>
    </ligand>
</feature>
<evidence type="ECO:0000256" key="6">
    <source>
        <dbReference type="ARBA" id="ARBA00022692"/>
    </source>
</evidence>
<evidence type="ECO:0000256" key="11">
    <source>
        <dbReference type="ARBA" id="ARBA00022967"/>
    </source>
</evidence>